<dbReference type="InterPro" id="IPR000160">
    <property type="entry name" value="GGDEF_dom"/>
</dbReference>
<evidence type="ECO:0000256" key="2">
    <source>
        <dbReference type="SAM" id="Phobius"/>
    </source>
</evidence>
<name>F0S199_DESTD</name>
<dbReference type="HOGENOM" id="CLU_024192_0_0_0"/>
<dbReference type="AlphaFoldDB" id="F0S199"/>
<dbReference type="GO" id="GO:0016020">
    <property type="term" value="C:membrane"/>
    <property type="evidence" value="ECO:0007669"/>
    <property type="project" value="InterPro"/>
</dbReference>
<dbReference type="Pfam" id="PF00990">
    <property type="entry name" value="GGDEF"/>
    <property type="match status" value="1"/>
</dbReference>
<accession>F0S199</accession>
<dbReference type="SUPFAM" id="SSF55073">
    <property type="entry name" value="Nucleotide cyclase"/>
    <property type="match status" value="1"/>
</dbReference>
<dbReference type="PROSITE" id="PS50885">
    <property type="entry name" value="HAMP"/>
    <property type="match status" value="1"/>
</dbReference>
<dbReference type="Gene3D" id="6.10.340.10">
    <property type="match status" value="1"/>
</dbReference>
<dbReference type="CDD" id="cd06225">
    <property type="entry name" value="HAMP"/>
    <property type="match status" value="1"/>
</dbReference>
<dbReference type="InterPro" id="IPR003660">
    <property type="entry name" value="HAMP_dom"/>
</dbReference>
<dbReference type="Gene3D" id="1.10.3210.10">
    <property type="entry name" value="Hypothetical protein af1432"/>
    <property type="match status" value="1"/>
</dbReference>
<protein>
    <submittedName>
        <fullName evidence="7">Diguanylate cyclase and metal dependent phosphohydrolase</fullName>
    </submittedName>
</protein>
<feature type="domain" description="HAMP" evidence="3">
    <location>
        <begin position="146"/>
        <end position="197"/>
    </location>
</feature>
<dbReference type="OrthoDB" id="9377at2"/>
<dbReference type="PROSITE" id="PS51832">
    <property type="entry name" value="HD_GYP"/>
    <property type="match status" value="1"/>
</dbReference>
<keyword evidence="1" id="KW-0175">Coiled coil</keyword>
<dbReference type="InterPro" id="IPR043128">
    <property type="entry name" value="Rev_trsase/Diguanyl_cyclase"/>
</dbReference>
<dbReference type="InterPro" id="IPR006674">
    <property type="entry name" value="HD_domain"/>
</dbReference>
<dbReference type="PROSITE" id="PS51831">
    <property type="entry name" value="HD"/>
    <property type="match status" value="1"/>
</dbReference>
<keyword evidence="7" id="KW-0378">Hydrolase</keyword>
<dbReference type="GO" id="GO:0016787">
    <property type="term" value="F:hydrolase activity"/>
    <property type="evidence" value="ECO:0007669"/>
    <property type="project" value="UniProtKB-KW"/>
</dbReference>
<dbReference type="NCBIfam" id="TIGR00254">
    <property type="entry name" value="GGDEF"/>
    <property type="match status" value="1"/>
</dbReference>
<organism evidence="7 8">
    <name type="scientific">Desulfurobacterium thermolithotrophum (strain DSM 11699 / BSA)</name>
    <dbReference type="NCBI Taxonomy" id="868864"/>
    <lineage>
        <taxon>Bacteria</taxon>
        <taxon>Pseudomonadati</taxon>
        <taxon>Aquificota</taxon>
        <taxon>Aquificia</taxon>
        <taxon>Desulfurobacteriales</taxon>
        <taxon>Desulfurobacteriaceae</taxon>
        <taxon>Desulfurobacterium</taxon>
    </lineage>
</organism>
<gene>
    <name evidence="7" type="ordered locus">Dester_0173</name>
</gene>
<dbReference type="InterPro" id="IPR003607">
    <property type="entry name" value="HD/PDEase_dom"/>
</dbReference>
<dbReference type="SUPFAM" id="SSF109604">
    <property type="entry name" value="HD-domain/PDEase-like"/>
    <property type="match status" value="1"/>
</dbReference>
<feature type="transmembrane region" description="Helical" evidence="2">
    <location>
        <begin position="121"/>
        <end position="144"/>
    </location>
</feature>
<proteinExistence type="predicted"/>
<dbReference type="InterPro" id="IPR029787">
    <property type="entry name" value="Nucleotide_cyclase"/>
</dbReference>
<dbReference type="SMART" id="SM00471">
    <property type="entry name" value="HDc"/>
    <property type="match status" value="1"/>
</dbReference>
<feature type="domain" description="HD" evidence="5">
    <location>
        <begin position="382"/>
        <end position="504"/>
    </location>
</feature>
<keyword evidence="2" id="KW-0812">Transmembrane</keyword>
<dbReference type="Pfam" id="PF13487">
    <property type="entry name" value="HD_5"/>
    <property type="match status" value="1"/>
</dbReference>
<dbReference type="STRING" id="868864.Dester_0173"/>
<dbReference type="PANTHER" id="PTHR45228:SF4">
    <property type="entry name" value="LIPOPROTEIN"/>
    <property type="match status" value="1"/>
</dbReference>
<dbReference type="CDD" id="cd00077">
    <property type="entry name" value="HDc"/>
    <property type="match status" value="1"/>
</dbReference>
<dbReference type="eggNOG" id="COG3437">
    <property type="taxonomic scope" value="Bacteria"/>
</dbReference>
<dbReference type="InterPro" id="IPR052020">
    <property type="entry name" value="Cyclic_di-GMP/3'3'-cGAMP_PDE"/>
</dbReference>
<feature type="transmembrane region" description="Helical" evidence="2">
    <location>
        <begin position="12"/>
        <end position="34"/>
    </location>
</feature>
<dbReference type="KEGG" id="dte:Dester_0173"/>
<keyword evidence="2" id="KW-1133">Transmembrane helix</keyword>
<dbReference type="eggNOG" id="COG2199">
    <property type="taxonomic scope" value="Bacteria"/>
</dbReference>
<keyword evidence="2" id="KW-0472">Membrane</keyword>
<evidence type="ECO:0000259" key="6">
    <source>
        <dbReference type="PROSITE" id="PS51832"/>
    </source>
</evidence>
<dbReference type="RefSeq" id="WP_013637790.1">
    <property type="nucleotide sequence ID" value="NC_015185.1"/>
</dbReference>
<dbReference type="PANTHER" id="PTHR45228">
    <property type="entry name" value="CYCLIC DI-GMP PHOSPHODIESTERASE TM_0186-RELATED"/>
    <property type="match status" value="1"/>
</dbReference>
<keyword evidence="8" id="KW-1185">Reference proteome</keyword>
<evidence type="ECO:0000313" key="8">
    <source>
        <dbReference type="Proteomes" id="UP000007102"/>
    </source>
</evidence>
<feature type="domain" description="GGDEF" evidence="4">
    <location>
        <begin position="598"/>
        <end position="701"/>
    </location>
</feature>
<dbReference type="InterPro" id="IPR037522">
    <property type="entry name" value="HD_GYP_dom"/>
</dbReference>
<dbReference type="GO" id="GO:0007165">
    <property type="term" value="P:signal transduction"/>
    <property type="evidence" value="ECO:0007669"/>
    <property type="project" value="InterPro"/>
</dbReference>
<feature type="coiled-coil region" evidence="1">
    <location>
        <begin position="343"/>
        <end position="370"/>
    </location>
</feature>
<evidence type="ECO:0000313" key="7">
    <source>
        <dbReference type="EMBL" id="ADY72830.1"/>
    </source>
</evidence>
<evidence type="ECO:0000259" key="3">
    <source>
        <dbReference type="PROSITE" id="PS50885"/>
    </source>
</evidence>
<dbReference type="Proteomes" id="UP000007102">
    <property type="component" value="Chromosome"/>
</dbReference>
<evidence type="ECO:0000259" key="4">
    <source>
        <dbReference type="PROSITE" id="PS50887"/>
    </source>
</evidence>
<evidence type="ECO:0000259" key="5">
    <source>
        <dbReference type="PROSITE" id="PS51831"/>
    </source>
</evidence>
<reference evidence="8" key="2">
    <citation type="submission" date="2011-02" db="EMBL/GenBank/DDBJ databases">
        <title>The complete genome of Desulfurobacterium thermolithotrophum DSM 11699.</title>
        <authorList>
            <consortium name="US DOE Joint Genome Institute (JGI-PGF)"/>
            <person name="Lucas S."/>
            <person name="Copeland A."/>
            <person name="Lapidus A."/>
            <person name="Bruce D."/>
            <person name="Goodwin L."/>
            <person name="Pitluck S."/>
            <person name="Kyrpides N."/>
            <person name="Mavromatis K."/>
            <person name="Pagani I."/>
            <person name="Ivanova N."/>
            <person name="Mikhailova N."/>
            <person name="Daligault H."/>
            <person name="Detter J.C."/>
            <person name="Tapia R."/>
            <person name="Han C."/>
            <person name="Land M."/>
            <person name="Hauser L."/>
            <person name="Markowitz V."/>
            <person name="Cheng J.-F."/>
            <person name="Hugenholtz P."/>
            <person name="Woyke T."/>
            <person name="Wu D."/>
            <person name="Spring S."/>
            <person name="Brambilla E."/>
            <person name="Klenk H.-P."/>
            <person name="Eisen J.A."/>
        </authorList>
    </citation>
    <scope>NUCLEOTIDE SEQUENCE [LARGE SCALE GENOMIC DNA]</scope>
    <source>
        <strain evidence="8">DSM 11699 / BSA</strain>
    </source>
</reference>
<feature type="domain" description="HD-GYP" evidence="6">
    <location>
        <begin position="360"/>
        <end position="555"/>
    </location>
</feature>
<dbReference type="EMBL" id="CP002543">
    <property type="protein sequence ID" value="ADY72830.1"/>
    <property type="molecule type" value="Genomic_DNA"/>
</dbReference>
<dbReference type="Gene3D" id="3.30.70.270">
    <property type="match status" value="1"/>
</dbReference>
<dbReference type="InParanoid" id="F0S199"/>
<dbReference type="PROSITE" id="PS50887">
    <property type="entry name" value="GGDEF"/>
    <property type="match status" value="1"/>
</dbReference>
<sequence length="701" mass="81213">MLKNTDKYWILSVLSLLISGLVTTLSYFSTMSIAKDYFLKDSIKNAQNYIEVVATSIGSSKKKKELKEILERAPYIEKVSFSSTNPIGKFQLKKELLFPDGTSEITVTLNKKEISRKAKSLTQLIAVIVFFISTFFQIVLLLLIRKLYLSPLKEIKRDIKDIYEGKLKKLSEKGSDEFGRIRKSINKMIDSIKEKDTRADIISQFISLLTVGKGFNDEFVSLMRKVLEITETDGIIIGIIQDNENINLKTITKSDKFELEKKLNELEGIEPYILELEKEVETTKKDILSEKEKELGIQYVFGLPMKVFSHKLGFCLFFKESPKALPQEDKNYIRNIAKSIAISVETRKLISELQEKLKKEEKLTETIIKTLVRGIEIRDSYTRGHSERVAFYSKRIAEEINLSKEKINNIYMAAILHDIGKIGIPDSILLKPSKLTDKEYEIIKLHPILSYELLKHIELLEGALDGIRYHHERWNGSGYPKGLKEKEIPIEARIIAIADSFDAMTSNRIYRKAIDKKKAIKEIKEKAGIFYDPEIVEVALPILMYEEPVGLTEEYLDLSIIREIEERRLDYFLRDSLTGVFNRNALEYVYNLMKDKKEAFSVYVVDIAKLREINISQGWKKGDEILKRVVSMIEEKFKPSYIVRYAGDNFVFFINETVEEPVVRKRIEEIEKELDIQLSFVELHNVENIEDLKKELTRIEL</sequence>
<evidence type="ECO:0000256" key="1">
    <source>
        <dbReference type="SAM" id="Coils"/>
    </source>
</evidence>
<reference evidence="7 8" key="1">
    <citation type="journal article" date="2011" name="Stand. Genomic Sci.">
        <title>Complete genome sequence of the thermophilic sulfur-reducer Desulfurobacterium thermolithotrophum type strain (BSA(T)) from a deep-sea hydrothermal vent.</title>
        <authorList>
            <person name="Goker M."/>
            <person name="Daligault H."/>
            <person name="Mwirichia R."/>
            <person name="Lapidus A."/>
            <person name="Lucas S."/>
            <person name="Deshpande S."/>
            <person name="Pagani I."/>
            <person name="Tapia R."/>
            <person name="Cheng J.F."/>
            <person name="Goodwin L."/>
            <person name="Pitluck S."/>
            <person name="Liolios K."/>
            <person name="Ivanova N."/>
            <person name="Mavromatis K."/>
            <person name="Mikhailova N."/>
            <person name="Pati A."/>
            <person name="Chen A."/>
            <person name="Palaniappan K."/>
            <person name="Han C."/>
            <person name="Land M."/>
            <person name="Hauser L."/>
            <person name="Pan C."/>
            <person name="Brambilla E.M."/>
            <person name="Rohde M."/>
            <person name="Spring S."/>
            <person name="Sikorski J."/>
            <person name="Wirth R."/>
            <person name="Detter J.C."/>
            <person name="Woyke T."/>
            <person name="Bristow J."/>
            <person name="Eisen J.A."/>
            <person name="Markowitz V."/>
            <person name="Hugenholtz P."/>
            <person name="Kyrpides N.C."/>
            <person name="Klenk H.P."/>
        </authorList>
    </citation>
    <scope>NUCLEOTIDE SEQUENCE [LARGE SCALE GENOMIC DNA]</scope>
    <source>
        <strain evidence="8">DSM 11699 / BSA</strain>
    </source>
</reference>